<evidence type="ECO:0000313" key="3">
    <source>
        <dbReference type="EMBL" id="KFH45110.1"/>
    </source>
</evidence>
<organism evidence="3 4">
    <name type="scientific">Hapsidospora chrysogenum (strain ATCC 11550 / CBS 779.69 / DSM 880 / IAM 14645 / JCM 23072 / IMI 49137)</name>
    <name type="common">Acremonium chrysogenum</name>
    <dbReference type="NCBI Taxonomy" id="857340"/>
    <lineage>
        <taxon>Eukaryota</taxon>
        <taxon>Fungi</taxon>
        <taxon>Dikarya</taxon>
        <taxon>Ascomycota</taxon>
        <taxon>Pezizomycotina</taxon>
        <taxon>Sordariomycetes</taxon>
        <taxon>Hypocreomycetidae</taxon>
        <taxon>Hypocreales</taxon>
        <taxon>Bionectriaceae</taxon>
        <taxon>Hapsidospora</taxon>
    </lineage>
</organism>
<gene>
    <name evidence="3" type="ORF">ACRE_040910</name>
</gene>
<evidence type="ECO:0000256" key="1">
    <source>
        <dbReference type="SAM" id="Coils"/>
    </source>
</evidence>
<sequence length="491" mass="55367">MAVSAAAAAHCVSPDSFNHSLSITNFDKNRCFNRTTSYEPWGATNYWTCHEYWFTNVPNITAIPPVAVEDDLATWLYQSESELNSSLPAAKPLLIDCPMPVCVFGISGPYADLQRWLIYANLGFALLASAAPILRGVAQIYLATTSISATVHFWVMYSLQDKGFVDMDVLPSLLYGISGIVASQLWLLLRRQHVKRTRDFFFYVLLPYSMVFLYFPIASALLIHYSQNPAGARKAGTTTSYSFGNFLGHLPSALQQAAKEDVERQPVRLSAASWFMALQRIEIRAEFGIFSIKPIEPAYQTTQERNLTAIRAGRTSPEPVWLCTCSRESRAKFEAAYAALLAPVIEESLIVEYGVLDDVEVYGHFEDGDWSRVLVRIPQLCDVVRANSDVLHEEMEREMERMMEEIVKEECGEMEKLDVTVVDNVYLVDAEALQEELVKVLWLNCHGECVWHNKIAADDIHEFMGYQLAAWSVTDILQLAESREKGARLQI</sequence>
<keyword evidence="2" id="KW-1133">Transmembrane helix</keyword>
<evidence type="ECO:0000313" key="4">
    <source>
        <dbReference type="Proteomes" id="UP000029964"/>
    </source>
</evidence>
<evidence type="ECO:0000256" key="2">
    <source>
        <dbReference type="SAM" id="Phobius"/>
    </source>
</evidence>
<dbReference type="HOGENOM" id="CLU_555428_0_0_1"/>
<keyword evidence="1" id="KW-0175">Coiled coil</keyword>
<comment type="caution">
    <text evidence="3">The sequence shown here is derived from an EMBL/GenBank/DDBJ whole genome shotgun (WGS) entry which is preliminary data.</text>
</comment>
<keyword evidence="2" id="KW-0812">Transmembrane</keyword>
<accession>A0A086T6X8</accession>
<reference evidence="4" key="1">
    <citation type="journal article" date="2014" name="Genome Announc.">
        <title>Genome sequence and annotation of Acremonium chrysogenum, producer of the beta-lactam antibiotic cephalosporin C.</title>
        <authorList>
            <person name="Terfehr D."/>
            <person name="Dahlmann T.A."/>
            <person name="Specht T."/>
            <person name="Zadra I."/>
            <person name="Kuernsteiner H."/>
            <person name="Kueck U."/>
        </authorList>
    </citation>
    <scope>NUCLEOTIDE SEQUENCE [LARGE SCALE GENOMIC DNA]</scope>
    <source>
        <strain evidence="4">ATCC 11550 / CBS 779.69 / DSM 880 / IAM 14645 / JCM 23072 / IMI 49137</strain>
    </source>
</reference>
<feature type="transmembrane region" description="Helical" evidence="2">
    <location>
        <begin position="201"/>
        <end position="225"/>
    </location>
</feature>
<dbReference type="EMBL" id="JPKY01000037">
    <property type="protein sequence ID" value="KFH45110.1"/>
    <property type="molecule type" value="Genomic_DNA"/>
</dbReference>
<proteinExistence type="predicted"/>
<feature type="transmembrane region" description="Helical" evidence="2">
    <location>
        <begin position="169"/>
        <end position="189"/>
    </location>
</feature>
<name>A0A086T6X8_HAPC1</name>
<dbReference type="Proteomes" id="UP000029964">
    <property type="component" value="Unassembled WGS sequence"/>
</dbReference>
<dbReference type="AlphaFoldDB" id="A0A086T6X8"/>
<dbReference type="OrthoDB" id="4364812at2759"/>
<keyword evidence="4" id="KW-1185">Reference proteome</keyword>
<feature type="coiled-coil region" evidence="1">
    <location>
        <begin position="385"/>
        <end position="412"/>
    </location>
</feature>
<dbReference type="STRING" id="857340.A0A086T6X8"/>
<keyword evidence="2" id="KW-0472">Membrane</keyword>
<protein>
    <submittedName>
        <fullName evidence="3">Uncharacterized protein</fullName>
    </submittedName>
</protein>
<feature type="transmembrane region" description="Helical" evidence="2">
    <location>
        <begin position="116"/>
        <end position="133"/>
    </location>
</feature>